<accession>A0ACC2PJJ7</accession>
<comment type="caution">
    <text evidence="1">The sequence shown here is derived from an EMBL/GenBank/DDBJ whole genome shotgun (WGS) entry which is preliminary data.</text>
</comment>
<protein>
    <submittedName>
        <fullName evidence="1">Uncharacterized protein</fullName>
    </submittedName>
</protein>
<keyword evidence="2" id="KW-1185">Reference proteome</keyword>
<sequence>MITGTKSVISKDSGAQADLHLLPDDKISFGRHCLRACSTPGHTSGCMTFICDEQGIAFTGDTLLIRGCGRTDFQGGSAKTLYKSVHSVIFALPGNFKLYPAHDYNGRTVTTVAEERAYNPRLTKSLEEFIKIMENLNLPYPKMIDKAVPANKVCGLYEVNDEK</sequence>
<gene>
    <name evidence="1" type="ORF">QAD02_019266</name>
</gene>
<organism evidence="1 2">
    <name type="scientific">Eretmocerus hayati</name>
    <dbReference type="NCBI Taxonomy" id="131215"/>
    <lineage>
        <taxon>Eukaryota</taxon>
        <taxon>Metazoa</taxon>
        <taxon>Ecdysozoa</taxon>
        <taxon>Arthropoda</taxon>
        <taxon>Hexapoda</taxon>
        <taxon>Insecta</taxon>
        <taxon>Pterygota</taxon>
        <taxon>Neoptera</taxon>
        <taxon>Endopterygota</taxon>
        <taxon>Hymenoptera</taxon>
        <taxon>Apocrita</taxon>
        <taxon>Proctotrupomorpha</taxon>
        <taxon>Chalcidoidea</taxon>
        <taxon>Aphelinidae</taxon>
        <taxon>Aphelininae</taxon>
        <taxon>Eretmocerus</taxon>
    </lineage>
</organism>
<reference evidence="1" key="1">
    <citation type="submission" date="2023-04" db="EMBL/GenBank/DDBJ databases">
        <title>A chromosome-level genome assembly of the parasitoid wasp Eretmocerus hayati.</title>
        <authorList>
            <person name="Zhong Y."/>
            <person name="Liu S."/>
            <person name="Liu Y."/>
        </authorList>
    </citation>
    <scope>NUCLEOTIDE SEQUENCE</scope>
    <source>
        <strain evidence="1">ZJU_SS_LIU_2023</strain>
    </source>
</reference>
<dbReference type="Proteomes" id="UP001239111">
    <property type="component" value="Chromosome 1"/>
</dbReference>
<dbReference type="EMBL" id="CM056741">
    <property type="protein sequence ID" value="KAJ8683474.1"/>
    <property type="molecule type" value="Genomic_DNA"/>
</dbReference>
<evidence type="ECO:0000313" key="1">
    <source>
        <dbReference type="EMBL" id="KAJ8683474.1"/>
    </source>
</evidence>
<evidence type="ECO:0000313" key="2">
    <source>
        <dbReference type="Proteomes" id="UP001239111"/>
    </source>
</evidence>
<name>A0ACC2PJJ7_9HYME</name>
<proteinExistence type="predicted"/>